<dbReference type="RefSeq" id="YP_010121848.1">
    <property type="nucleotide sequence ID" value="NC_056195.1"/>
</dbReference>
<reference evidence="2" key="1">
    <citation type="submission" date="2020-01" db="EMBL/GenBank/DDBJ databases">
        <authorList>
            <person name="Ozkilinc H."/>
            <person name="Yildiz G."/>
        </authorList>
    </citation>
    <scope>NUCLEOTIDE SEQUENCE</scope>
</reference>
<dbReference type="EMBL" id="MW794299">
    <property type="protein sequence ID" value="QYB19663.1"/>
    <property type="molecule type" value="Genomic_DNA"/>
</dbReference>
<dbReference type="EMBL" id="MW794300">
    <property type="protein sequence ID" value="QYB19726.1"/>
    <property type="molecule type" value="Genomic_DNA"/>
</dbReference>
<keyword evidence="2" id="KW-0378">Hydrolase</keyword>
<sequence length="490" mass="55896">MLRTPDGLNQFREKALVRHICYLIAFYTYLKTESYISSTDPEKSLLTEPGNEIKPLVQGKVGDSLMTLPKVKSIFLALKNSGPSGKGSDKEFCLLANGFWQAEGYIGGIFRSELNFYPLCTATQLFSVESAEFFIRLDKALSNKGTFSITLNSFGKFVIAYRLSGWDTFFSVFVPYFHMLYGEKYQAILKLKEIHALKALIKDNTDNMSKVLLVSLVYSLTAHSSRYKVSLEDKLLSLGLDLALLKELPVKPVSYKENVLKPSFLFILGFFLGDGTLHLKLEWKERNSTVVVVPLFNIVQSNIESNKYIMETMANALNALNIKTSLEKSVNTYTLTIKGIHNVFNSLFPLLKNYSHFLYGKSESFNLLVWVERLVRSGGHHTYFGLRALINKMYDSTNERYTDKEVWMGRIEDWLKAVSARREWGEYFISPIYTSNREIRGWQVRFPSTLKFPKSNKALMSSTCGGQAKALAAAVQYRDKILSDWINQKF</sequence>
<dbReference type="EMBL" id="MW794298">
    <property type="protein sequence ID" value="QYB19601.1"/>
    <property type="molecule type" value="Genomic_DNA"/>
</dbReference>
<dbReference type="EMBL" id="MT005827">
    <property type="protein sequence ID" value="QRF72224.1"/>
    <property type="molecule type" value="Genomic_DNA"/>
</dbReference>
<dbReference type="EMBL" id="MW794297">
    <property type="protein sequence ID" value="QYB19539.1"/>
    <property type="molecule type" value="Genomic_DNA"/>
</dbReference>
<evidence type="ECO:0000313" key="2">
    <source>
        <dbReference type="EMBL" id="QRF72224.1"/>
    </source>
</evidence>
<gene>
    <name evidence="3" type="primary">HE</name>
</gene>
<geneLocation type="mitochondrion" evidence="2"/>
<dbReference type="EMBL" id="MW794296">
    <property type="protein sequence ID" value="QYB19477.1"/>
    <property type="molecule type" value="Genomic_DNA"/>
</dbReference>
<protein>
    <submittedName>
        <fullName evidence="2">LAGLIDADG endonuclease</fullName>
    </submittedName>
</protein>
<evidence type="ECO:0000259" key="1">
    <source>
        <dbReference type="Pfam" id="PF00961"/>
    </source>
</evidence>
<dbReference type="GO" id="GO:0004519">
    <property type="term" value="F:endonuclease activity"/>
    <property type="evidence" value="ECO:0007669"/>
    <property type="project" value="UniProtKB-KW"/>
</dbReference>
<dbReference type="InterPro" id="IPR004860">
    <property type="entry name" value="LAGLIDADG_dom"/>
</dbReference>
<dbReference type="SUPFAM" id="SSF55608">
    <property type="entry name" value="Homing endonucleases"/>
    <property type="match status" value="1"/>
</dbReference>
<dbReference type="Pfam" id="PF00961">
    <property type="entry name" value="LAGLIDADG_1"/>
    <property type="match status" value="1"/>
</dbReference>
<dbReference type="InterPro" id="IPR027434">
    <property type="entry name" value="Homing_endonucl"/>
</dbReference>
<accession>A0A889XPQ6</accession>
<dbReference type="Gene3D" id="3.10.28.10">
    <property type="entry name" value="Homing endonucleases"/>
    <property type="match status" value="1"/>
</dbReference>
<dbReference type="EMBL" id="MW794295">
    <property type="protein sequence ID" value="QYB19394.1"/>
    <property type="molecule type" value="Genomic_DNA"/>
</dbReference>
<name>A0A889XPQ6_MONFR</name>
<reference evidence="3" key="2">
    <citation type="journal article" date="2021" name="Front. Microbiol.">
        <title>Pan-Mitogenomics Approach Discovers Diversity and Dynamism in the Prominent Brown Rot Fungal Pathogens.</title>
        <authorList>
            <person name="Yildiz G."/>
            <person name="Ozkilinc H."/>
        </authorList>
    </citation>
    <scope>NUCLEOTIDE SEQUENCE</scope>
</reference>
<organism evidence="2">
    <name type="scientific">Monilinia fructicola</name>
    <name type="common">Brown rot fungus</name>
    <name type="synonym">Ciboria fructicola</name>
    <dbReference type="NCBI Taxonomy" id="38448"/>
    <lineage>
        <taxon>Eukaryota</taxon>
        <taxon>Fungi</taxon>
        <taxon>Dikarya</taxon>
        <taxon>Ascomycota</taxon>
        <taxon>Pezizomycotina</taxon>
        <taxon>Leotiomycetes</taxon>
        <taxon>Helotiales</taxon>
        <taxon>Sclerotiniaceae</taxon>
        <taxon>Monilinia</taxon>
    </lineage>
</organism>
<keyword evidence="2" id="KW-0540">Nuclease</keyword>
<dbReference type="EMBL" id="MW794301">
    <property type="protein sequence ID" value="QYB19788.1"/>
    <property type="molecule type" value="Genomic_DNA"/>
</dbReference>
<feature type="domain" description="Homing endonuclease LAGLIDADG" evidence="1">
    <location>
        <begin position="267"/>
        <end position="355"/>
    </location>
</feature>
<evidence type="ECO:0000313" key="3">
    <source>
        <dbReference type="EMBL" id="QYB19394.1"/>
    </source>
</evidence>
<keyword evidence="2" id="KW-0255">Endonuclease</keyword>
<proteinExistence type="predicted"/>
<keyword evidence="2" id="KW-0496">Mitochondrion</keyword>
<dbReference type="GeneID" id="65324696"/>
<dbReference type="AlphaFoldDB" id="A0A889XPQ6"/>